<evidence type="ECO:0000259" key="2">
    <source>
        <dbReference type="Pfam" id="PF06744"/>
    </source>
</evidence>
<dbReference type="STRING" id="1441930.Z042_07935"/>
<dbReference type="InterPro" id="IPR025743">
    <property type="entry name" value="TssM1_N"/>
</dbReference>
<dbReference type="NCBIfam" id="TIGR03348">
    <property type="entry name" value="VI_IcmF"/>
    <property type="match status" value="1"/>
</dbReference>
<gene>
    <name evidence="6" type="ORF">Z042_07935</name>
</gene>
<evidence type="ECO:0000313" key="6">
    <source>
        <dbReference type="EMBL" id="AHG19545.1"/>
    </source>
</evidence>
<dbReference type="HOGENOM" id="CLU_003353_1_0_6"/>
<keyword evidence="1" id="KW-1133">Transmembrane helix</keyword>
<dbReference type="PANTHER" id="PTHR36153">
    <property type="entry name" value="INNER MEMBRANE PROTEIN-RELATED"/>
    <property type="match status" value="1"/>
</dbReference>
<reference evidence="6 7" key="2">
    <citation type="submission" date="2015-03" db="EMBL/GenBank/DDBJ databases">
        <authorList>
            <person name="Chan K.-G."/>
        </authorList>
    </citation>
    <scope>NUCLEOTIDE SEQUENCE [LARGE SCALE GENOMIC DNA]</scope>
    <source>
        <strain evidence="6 7">RB-25</strain>
    </source>
</reference>
<dbReference type="OrthoDB" id="9758229at2"/>
<feature type="domain" description="Type VI secretion system IcmF C-terminal" evidence="2">
    <location>
        <begin position="1050"/>
        <end position="1156"/>
    </location>
</feature>
<dbReference type="Pfam" id="PF21070">
    <property type="entry name" value="IcmF_helical"/>
    <property type="match status" value="1"/>
</dbReference>
<dbReference type="EMBL" id="CP007044">
    <property type="protein sequence ID" value="AHG19545.1"/>
    <property type="molecule type" value="Genomic_DNA"/>
</dbReference>
<dbReference type="SUPFAM" id="SSF52540">
    <property type="entry name" value="P-loop containing nucleoside triphosphate hydrolases"/>
    <property type="match status" value="1"/>
</dbReference>
<accession>W0LC55</accession>
<evidence type="ECO:0000259" key="4">
    <source>
        <dbReference type="Pfam" id="PF14331"/>
    </source>
</evidence>
<dbReference type="InterPro" id="IPR010623">
    <property type="entry name" value="IcmF_C"/>
</dbReference>
<feature type="transmembrane region" description="Helical" evidence="1">
    <location>
        <begin position="21"/>
        <end position="38"/>
    </location>
</feature>
<dbReference type="InterPro" id="IPR027417">
    <property type="entry name" value="P-loop_NTPase"/>
</dbReference>
<dbReference type="InterPro" id="IPR017731">
    <property type="entry name" value="TssM1-like"/>
</dbReference>
<feature type="domain" description="IcmF-related" evidence="3">
    <location>
        <begin position="508"/>
        <end position="820"/>
    </location>
</feature>
<dbReference type="eggNOG" id="COG3523">
    <property type="taxonomic scope" value="Bacteria"/>
</dbReference>
<evidence type="ECO:0000259" key="3">
    <source>
        <dbReference type="Pfam" id="PF06761"/>
    </source>
</evidence>
<dbReference type="Pfam" id="PF06761">
    <property type="entry name" value="IcmF-related"/>
    <property type="match status" value="1"/>
</dbReference>
<dbReference type="PANTHER" id="PTHR36153:SF5">
    <property type="entry name" value="EXPORTED PROTEIN"/>
    <property type="match status" value="1"/>
</dbReference>
<dbReference type="PROSITE" id="PS51257">
    <property type="entry name" value="PROKAR_LIPOPROTEIN"/>
    <property type="match status" value="1"/>
</dbReference>
<keyword evidence="1" id="KW-0812">Transmembrane</keyword>
<feature type="transmembrane region" description="Helical" evidence="1">
    <location>
        <begin position="58"/>
        <end position="77"/>
    </location>
</feature>
<dbReference type="PATRIC" id="fig|1441930.4.peg.1577"/>
<evidence type="ECO:0000256" key="1">
    <source>
        <dbReference type="SAM" id="Phobius"/>
    </source>
</evidence>
<keyword evidence="7" id="KW-1185">Reference proteome</keyword>
<dbReference type="InterPro" id="IPR048677">
    <property type="entry name" value="TssM1_hel"/>
</dbReference>
<feature type="transmembrane region" description="Helical" evidence="1">
    <location>
        <begin position="453"/>
        <end position="473"/>
    </location>
</feature>
<dbReference type="InterPro" id="IPR009612">
    <property type="entry name" value="IcmF-rel"/>
</dbReference>
<evidence type="ECO:0000313" key="7">
    <source>
        <dbReference type="Proteomes" id="UP000019030"/>
    </source>
</evidence>
<organism evidence="6 7">
    <name type="scientific">Chania multitudinisentens RB-25</name>
    <dbReference type="NCBI Taxonomy" id="1441930"/>
    <lineage>
        <taxon>Bacteria</taxon>
        <taxon>Pseudomonadati</taxon>
        <taxon>Pseudomonadota</taxon>
        <taxon>Gammaproteobacteria</taxon>
        <taxon>Enterobacterales</taxon>
        <taxon>Yersiniaceae</taxon>
        <taxon>Chania</taxon>
    </lineage>
</organism>
<feature type="domain" description="Type VI secretion system component TssM1 N-terminal" evidence="4">
    <location>
        <begin position="203"/>
        <end position="454"/>
    </location>
</feature>
<sequence length="1177" mass="134333">MKLPSFIRIARPAVPRLKASVPVVLALLACMALIWVWVYGPEWQWKENRPFETLLSRWLVTAVFVLVAVCWLSLKVVRRLQQLEKLHLQAKTQVDDPVLADIEQQDHYLDAWKRQLQRHMNTPAYLYRLPWYMIIGARNSGKSTLIKEGYKLTEITGPEHINVEDAAELRVRCWLGEQAVIIDPAGELIEQPITAMPGKASLNSRLWQSLLSWLVEHRKRQPLNGIILTVDLHQLMTANKAQRENYVADIHQRLQDVRLAMHSQVPLYVVFTKLDLLYGFEAMYQSLDKAQREAVLGVTFSLETADAHAWQKELQQFWQQWITQLNGAMPDMMLNSVDAGQRSQLFSFTRQMQGLQEYVTQLLEGILYSSEHAQPLLRGIYLTSAQQRGQMDDVFTQSAAVQYHLAPQAFPTWPVADTAPYFTKELFNQVLLAEPNLAGENGIWLRNTRKRMMVFSGVGTLAALTLWGCWYYYYQANYRAGQEVLAQAKTFLSIPTPKGDDRYGNLQLPLLNPIRDATLAYGDYHERNTFLADMGLYQGGNIGPYVESTYLQLLQQRFVPALMSGLLEQLNAAPKGSEEKLEILRVMRMLEDGSGRNIPLVEQYMSNRWSQQFNGQRELQQQLMSHLDYALKHTDWRAARESGDQYAIKSFVPYLRPIQLAQQELSKLSIYQRVYQNLRLKAQEILPPALDLRDQIGASFDTVFFSNNDRLLVLPQFLTRNGLQNYFAKQNEELVDLTVMDSWVLNLTKNVEYSEADRKEIQRQVTEQYIGDYTATWRAAMNNLSVGEFGDLPQAISAIEQVISGEQPFRRALQTLSDNTHQPGIPDALVGKERQDLLQKTDYQLLGRIHREFAPETAVLVENGDKNSVIQSVYQKLTELHRYLLAIQNSPAPGKAALKAVQLRLDQNSSDPIFEVQQQAKNLPEPLNRWVGDLAEQAWRVVMMEAIQSLEVEWNDTVVKQYQTYLAGRYPFDPDAKQDVPLSEFERFFAPKGTLDAFYQQNLKPFVENNLSSGNDGQLLIRPDVLQQLEQAQRIRDTFFSVQNGLGAQFAIEPMTLSGNKRRSVLNLDGQLLDYAHGRSSVVHLVWPNSMRAGVESKVTLVPDASDKSPRTIGFSGPWAQLRLINAGELTNVGTNSFDVRFKVDGGDMTYRIHVDESDNPFAGGLFSKFTLPDTLY</sequence>
<dbReference type="AlphaFoldDB" id="W0LC55"/>
<dbReference type="RefSeq" id="WP_024911325.1">
    <property type="nucleotide sequence ID" value="NZ_CP007044.2"/>
</dbReference>
<name>W0LC55_9GAMM</name>
<protein>
    <submittedName>
        <fullName evidence="6">Type VI secretion protein IcmF</fullName>
    </submittedName>
</protein>
<dbReference type="Pfam" id="PF14331">
    <property type="entry name" value="IcmF-related_N"/>
    <property type="match status" value="1"/>
</dbReference>
<dbReference type="Pfam" id="PF06744">
    <property type="entry name" value="IcmF_C"/>
    <property type="match status" value="1"/>
</dbReference>
<keyword evidence="1" id="KW-0472">Membrane</keyword>
<dbReference type="InterPro" id="IPR053156">
    <property type="entry name" value="T6SS_TssM-like"/>
</dbReference>
<dbReference type="Proteomes" id="UP000019030">
    <property type="component" value="Chromosome"/>
</dbReference>
<evidence type="ECO:0000259" key="5">
    <source>
        <dbReference type="Pfam" id="PF21070"/>
    </source>
</evidence>
<feature type="domain" description="Type VI secretion system component TssM1 helical" evidence="5">
    <location>
        <begin position="946"/>
        <end position="1041"/>
    </location>
</feature>
<proteinExistence type="predicted"/>
<reference evidence="6 7" key="1">
    <citation type="submission" date="2014-01" db="EMBL/GenBank/DDBJ databases">
        <title>Isolation of Serratia multitudinisentens RB-25 from Ex-Landfill site.</title>
        <authorList>
            <person name="Robson E.H.J."/>
        </authorList>
    </citation>
    <scope>NUCLEOTIDE SEQUENCE [LARGE SCALE GENOMIC DNA]</scope>
    <source>
        <strain evidence="6 7">RB-25</strain>
    </source>
</reference>
<dbReference type="KEGG" id="sfo:Z042_07935"/>